<keyword evidence="8" id="KW-1185">Reference proteome</keyword>
<dbReference type="Pfam" id="PF06769">
    <property type="entry name" value="YoeB_toxin"/>
    <property type="match status" value="1"/>
</dbReference>
<comment type="caution">
    <text evidence="7">The sequence shown here is derived from an EMBL/GenBank/DDBJ whole genome shotgun (WGS) entry which is preliminary data.</text>
</comment>
<dbReference type="PANTHER" id="PTHR38039:SF1">
    <property type="entry name" value="TOXIN YOEB"/>
    <property type="match status" value="1"/>
</dbReference>
<dbReference type="InterPro" id="IPR009614">
    <property type="entry name" value="YoeB_toxin"/>
</dbReference>
<proteinExistence type="inferred from homology"/>
<evidence type="ECO:0000256" key="4">
    <source>
        <dbReference type="ARBA" id="ARBA00022759"/>
    </source>
</evidence>
<keyword evidence="4" id="KW-0255">Endonuclease</keyword>
<protein>
    <recommendedName>
        <fullName evidence="6">Putative mRNA interferase YoeB</fullName>
    </recommendedName>
</protein>
<evidence type="ECO:0000256" key="3">
    <source>
        <dbReference type="ARBA" id="ARBA00022722"/>
    </source>
</evidence>
<comment type="similarity">
    <text evidence="1">Belongs to the YoeB family.</text>
</comment>
<dbReference type="SUPFAM" id="SSF143011">
    <property type="entry name" value="RelE-like"/>
    <property type="match status" value="1"/>
</dbReference>
<keyword evidence="2" id="KW-1277">Toxin-antitoxin system</keyword>
<evidence type="ECO:0000313" key="7">
    <source>
        <dbReference type="EMBL" id="MCP1385443.1"/>
    </source>
</evidence>
<sequence>MRSIRFEPSAWEEFSEWQRKDAKLWKKLVDLLTETARTPFEGKGKPEALKHDYKGYWSRRLTQEHRIVYKVTDETIIVVACMGHYEN</sequence>
<reference evidence="7 8" key="1">
    <citation type="submission" date="2022-06" db="EMBL/GenBank/DDBJ databases">
        <title>Runella sp. S5 genome sequencing.</title>
        <authorList>
            <person name="Park S."/>
        </authorList>
    </citation>
    <scope>NUCLEOTIDE SEQUENCE [LARGE SCALE GENOMIC DNA]</scope>
    <source>
        <strain evidence="7 8">S5</strain>
    </source>
</reference>
<accession>A0ABT1FXP7</accession>
<evidence type="ECO:0000256" key="1">
    <source>
        <dbReference type="ARBA" id="ARBA00008172"/>
    </source>
</evidence>
<keyword evidence="5" id="KW-0378">Hydrolase</keyword>
<organism evidence="7 8">
    <name type="scientific">Runella salmonicolor</name>
    <dbReference type="NCBI Taxonomy" id="2950278"/>
    <lineage>
        <taxon>Bacteria</taxon>
        <taxon>Pseudomonadati</taxon>
        <taxon>Bacteroidota</taxon>
        <taxon>Cytophagia</taxon>
        <taxon>Cytophagales</taxon>
        <taxon>Spirosomataceae</taxon>
        <taxon>Runella</taxon>
    </lineage>
</organism>
<keyword evidence="3" id="KW-0540">Nuclease</keyword>
<dbReference type="Proteomes" id="UP001204772">
    <property type="component" value="Unassembled WGS sequence"/>
</dbReference>
<gene>
    <name evidence="7" type="ORF">NCI00_23605</name>
</gene>
<dbReference type="NCBIfam" id="TIGR02116">
    <property type="entry name" value="toxin_Txe_YoeB"/>
    <property type="match status" value="1"/>
</dbReference>
<evidence type="ECO:0000256" key="2">
    <source>
        <dbReference type="ARBA" id="ARBA00022649"/>
    </source>
</evidence>
<dbReference type="RefSeq" id="WP_253531884.1">
    <property type="nucleotide sequence ID" value="NZ_JAMZEL010000013.1"/>
</dbReference>
<dbReference type="Gene3D" id="3.30.2310.20">
    <property type="entry name" value="RelE-like"/>
    <property type="match status" value="1"/>
</dbReference>
<evidence type="ECO:0000313" key="8">
    <source>
        <dbReference type="Proteomes" id="UP001204772"/>
    </source>
</evidence>
<dbReference type="PANTHER" id="PTHR38039">
    <property type="entry name" value="TOXIN YOEB"/>
    <property type="match status" value="1"/>
</dbReference>
<name>A0ABT1FXP7_9BACT</name>
<evidence type="ECO:0000256" key="6">
    <source>
        <dbReference type="ARBA" id="ARBA00030388"/>
    </source>
</evidence>
<dbReference type="InterPro" id="IPR035093">
    <property type="entry name" value="RelE/ParE_toxin_dom_sf"/>
</dbReference>
<evidence type="ECO:0000256" key="5">
    <source>
        <dbReference type="ARBA" id="ARBA00022801"/>
    </source>
</evidence>
<dbReference type="EMBL" id="JAMZEL010000013">
    <property type="protein sequence ID" value="MCP1385443.1"/>
    <property type="molecule type" value="Genomic_DNA"/>
</dbReference>